<name>A0A4Z1P3T6_9PEZI</name>
<organism evidence="1 2">
    <name type="scientific">Venturia nashicola</name>
    <dbReference type="NCBI Taxonomy" id="86259"/>
    <lineage>
        <taxon>Eukaryota</taxon>
        <taxon>Fungi</taxon>
        <taxon>Dikarya</taxon>
        <taxon>Ascomycota</taxon>
        <taxon>Pezizomycotina</taxon>
        <taxon>Dothideomycetes</taxon>
        <taxon>Pleosporomycetidae</taxon>
        <taxon>Venturiales</taxon>
        <taxon>Venturiaceae</taxon>
        <taxon>Venturia</taxon>
    </lineage>
</organism>
<evidence type="ECO:0000313" key="1">
    <source>
        <dbReference type="EMBL" id="TID21009.1"/>
    </source>
</evidence>
<comment type="caution">
    <text evidence="1">The sequence shown here is derived from an EMBL/GenBank/DDBJ whole genome shotgun (WGS) entry which is preliminary data.</text>
</comment>
<sequence length="440" mass="47896">MALILHHLEIATTPQAVSIFSYAVKLTSRGPWSQSVEATEYKNELLSSNRAEVGQIYPRISPSILQQLTQRIMKLFTILLTASASLVQCQYEGGADPLSYESMSAPEAITLLAGECKTMTSCYQEYGTKTITYITTTIPGVYPTTTQTIPGNPNVVGGVTTIYIINPTPTTIYVTSTVTPGQVVIPPSRDPEPGQPGTVWVFPPGSPPTKTVTITTSIPNINIQHPMTIPGRPPVSVGAVATVVVIFPTDAPNDLRPPEWSCPCDAASTITITNTQAAQIVPDVTTTDAQGYPTTKPASKYPCSGDDKHPCRGKLISGWQKFTLGWNAKYPRNGPPAPFIKEINVEQDDAILTVTDDENKAEHFEIKLDGEILGETEEKGFDRRQHCGKDADACIARGWSHGSFPVPKGKHELSIQWTKGDMAGWWYGAGQWRLDYICKC</sequence>
<evidence type="ECO:0000313" key="2">
    <source>
        <dbReference type="Proteomes" id="UP000298493"/>
    </source>
</evidence>
<keyword evidence="2" id="KW-1185">Reference proteome</keyword>
<accession>A0A4Z1P3T6</accession>
<dbReference type="STRING" id="86259.A0A4Z1P3T6"/>
<proteinExistence type="predicted"/>
<protein>
    <submittedName>
        <fullName evidence="1">Uncharacterized protein</fullName>
    </submittedName>
</protein>
<dbReference type="AlphaFoldDB" id="A0A4Z1P3T6"/>
<gene>
    <name evidence="1" type="ORF">E6O75_ATG05774</name>
</gene>
<dbReference type="Proteomes" id="UP000298493">
    <property type="component" value="Unassembled WGS sequence"/>
</dbReference>
<dbReference type="EMBL" id="SNSC02000010">
    <property type="protein sequence ID" value="TID21009.1"/>
    <property type="molecule type" value="Genomic_DNA"/>
</dbReference>
<reference evidence="1 2" key="1">
    <citation type="submission" date="2019-04" db="EMBL/GenBank/DDBJ databases">
        <title>High contiguity whole genome sequence and gene annotation resource for two Venturia nashicola isolates.</title>
        <authorList>
            <person name="Prokchorchik M."/>
            <person name="Won K."/>
            <person name="Lee Y."/>
            <person name="Choi E.D."/>
            <person name="Segonzac C."/>
            <person name="Sohn K.H."/>
        </authorList>
    </citation>
    <scope>NUCLEOTIDE SEQUENCE [LARGE SCALE GENOMIC DNA]</scope>
    <source>
        <strain evidence="1 2">PRI2</strain>
    </source>
</reference>